<name>A0ABP7ET61_9ACTN</name>
<dbReference type="PANTHER" id="PTHR47691:SF3">
    <property type="entry name" value="HTH-TYPE TRANSCRIPTIONAL REGULATOR RV0890C-RELATED"/>
    <property type="match status" value="1"/>
</dbReference>
<gene>
    <name evidence="2" type="ORF">GCM10022402_01040</name>
</gene>
<dbReference type="InterPro" id="IPR000792">
    <property type="entry name" value="Tscrpt_reg_LuxR_C"/>
</dbReference>
<dbReference type="InterPro" id="IPR041664">
    <property type="entry name" value="AAA_16"/>
</dbReference>
<dbReference type="PROSITE" id="PS50043">
    <property type="entry name" value="HTH_LUXR_2"/>
    <property type="match status" value="1"/>
</dbReference>
<evidence type="ECO:0000313" key="2">
    <source>
        <dbReference type="EMBL" id="GAA3724217.1"/>
    </source>
</evidence>
<dbReference type="SUPFAM" id="SSF46894">
    <property type="entry name" value="C-terminal effector domain of the bipartite response regulators"/>
    <property type="match status" value="1"/>
</dbReference>
<feature type="domain" description="HTH luxR-type" evidence="1">
    <location>
        <begin position="356"/>
        <end position="421"/>
    </location>
</feature>
<dbReference type="PANTHER" id="PTHR47691">
    <property type="entry name" value="REGULATOR-RELATED"/>
    <property type="match status" value="1"/>
</dbReference>
<evidence type="ECO:0000259" key="1">
    <source>
        <dbReference type="PROSITE" id="PS50043"/>
    </source>
</evidence>
<dbReference type="InterPro" id="IPR027417">
    <property type="entry name" value="P-loop_NTPase"/>
</dbReference>
<dbReference type="Gene3D" id="3.40.50.300">
    <property type="entry name" value="P-loop containing nucleotide triphosphate hydrolases"/>
    <property type="match status" value="1"/>
</dbReference>
<dbReference type="Proteomes" id="UP001500908">
    <property type="component" value="Unassembled WGS sequence"/>
</dbReference>
<dbReference type="Gene3D" id="1.10.10.10">
    <property type="entry name" value="Winged helix-like DNA-binding domain superfamily/Winged helix DNA-binding domain"/>
    <property type="match status" value="1"/>
</dbReference>
<organism evidence="2 3">
    <name type="scientific">Salinactinospora qingdaonensis</name>
    <dbReference type="NCBI Taxonomy" id="702744"/>
    <lineage>
        <taxon>Bacteria</taxon>
        <taxon>Bacillati</taxon>
        <taxon>Actinomycetota</taxon>
        <taxon>Actinomycetes</taxon>
        <taxon>Streptosporangiales</taxon>
        <taxon>Nocardiopsidaceae</taxon>
        <taxon>Salinactinospora</taxon>
    </lineage>
</organism>
<sequence length="429" mass="47276">MLQSRMSEVHQKQIASLPELVGREKEVETLSRMLRSTTGPVVIAGPIGSGKSRLALEVANALRHLFPRGIHILDCSAAESLEQLTRELVEYSGEIGDGPENHGGQLIIVDNYAPGHEGVAWGVLTLVSRSANLSVLVTSNESVRIYGGQIFELDPLPVPPASPETSLEDVLSAAATKLLIRRSGYLPAYTSLTEEHKLALLGLVNDLDGLPLAIELAAPWLRVLDPLSLRRRLAEGIGILSVNWGAVSLRHDSMREALERHFRVLPPSAQDMLVQLSRYDEFTFDSVHSLLSDPPESVDQTLRLLIEEHLLRVTNKNMVQPLITHLNLVRTFVQEKTGEIPAGAGMRSYPPPQHVEDTDKSVLTPRQRQVAGLVANGMTNREISKRLGIAEWTAVNHVREVMRKLQLSSRVQIANWVSGKRESPETTAL</sequence>
<accession>A0ABP7ET61</accession>
<dbReference type="Pfam" id="PF13191">
    <property type="entry name" value="AAA_16"/>
    <property type="match status" value="1"/>
</dbReference>
<dbReference type="CDD" id="cd06170">
    <property type="entry name" value="LuxR_C_like"/>
    <property type="match status" value="1"/>
</dbReference>
<dbReference type="PRINTS" id="PR00038">
    <property type="entry name" value="HTHLUXR"/>
</dbReference>
<evidence type="ECO:0000313" key="3">
    <source>
        <dbReference type="Proteomes" id="UP001500908"/>
    </source>
</evidence>
<keyword evidence="3" id="KW-1185">Reference proteome</keyword>
<reference evidence="3" key="1">
    <citation type="journal article" date="2019" name="Int. J. Syst. Evol. Microbiol.">
        <title>The Global Catalogue of Microorganisms (GCM) 10K type strain sequencing project: providing services to taxonomists for standard genome sequencing and annotation.</title>
        <authorList>
            <consortium name="The Broad Institute Genomics Platform"/>
            <consortium name="The Broad Institute Genome Sequencing Center for Infectious Disease"/>
            <person name="Wu L."/>
            <person name="Ma J."/>
        </authorList>
    </citation>
    <scope>NUCLEOTIDE SEQUENCE [LARGE SCALE GENOMIC DNA]</scope>
    <source>
        <strain evidence="3">JCM 17137</strain>
    </source>
</reference>
<dbReference type="EMBL" id="BAABDD010000001">
    <property type="protein sequence ID" value="GAA3724217.1"/>
    <property type="molecule type" value="Genomic_DNA"/>
</dbReference>
<dbReference type="SMART" id="SM00421">
    <property type="entry name" value="HTH_LUXR"/>
    <property type="match status" value="1"/>
</dbReference>
<proteinExistence type="predicted"/>
<comment type="caution">
    <text evidence="2">The sequence shown here is derived from an EMBL/GenBank/DDBJ whole genome shotgun (WGS) entry which is preliminary data.</text>
</comment>
<protein>
    <recommendedName>
        <fullName evidence="1">HTH luxR-type domain-containing protein</fullName>
    </recommendedName>
</protein>
<dbReference type="InterPro" id="IPR016032">
    <property type="entry name" value="Sig_transdc_resp-reg_C-effctor"/>
</dbReference>
<dbReference type="InterPro" id="IPR036388">
    <property type="entry name" value="WH-like_DNA-bd_sf"/>
</dbReference>
<dbReference type="CDD" id="cd02019">
    <property type="entry name" value="NK"/>
    <property type="match status" value="1"/>
</dbReference>
<dbReference type="SUPFAM" id="SSF52540">
    <property type="entry name" value="P-loop containing nucleoside triphosphate hydrolases"/>
    <property type="match status" value="1"/>
</dbReference>
<dbReference type="Pfam" id="PF00196">
    <property type="entry name" value="GerE"/>
    <property type="match status" value="1"/>
</dbReference>